<dbReference type="AlphaFoldDB" id="A0A3M0M7J5"/>
<dbReference type="Proteomes" id="UP000273516">
    <property type="component" value="Unassembled WGS sequence"/>
</dbReference>
<organism evidence="1 2">
    <name type="scientific">Paracoccus alkanivorans</name>
    <dbReference type="NCBI Taxonomy" id="2116655"/>
    <lineage>
        <taxon>Bacteria</taxon>
        <taxon>Pseudomonadati</taxon>
        <taxon>Pseudomonadota</taxon>
        <taxon>Alphaproteobacteria</taxon>
        <taxon>Rhodobacterales</taxon>
        <taxon>Paracoccaceae</taxon>
        <taxon>Paracoccus</taxon>
    </lineage>
</organism>
<reference evidence="1 2" key="1">
    <citation type="submission" date="2018-07" db="EMBL/GenBank/DDBJ databases">
        <authorList>
            <person name="Zhang Y."/>
            <person name="Wang L."/>
            <person name="Ma S."/>
        </authorList>
    </citation>
    <scope>NUCLEOTIDE SEQUENCE [LARGE SCALE GENOMIC DNA]</scope>
    <source>
        <strain evidence="1 2">4-2</strain>
    </source>
</reference>
<dbReference type="Gene3D" id="3.40.1000.10">
    <property type="entry name" value="Mog1/PsbP, alpha/beta/alpha sandwich"/>
    <property type="match status" value="1"/>
</dbReference>
<dbReference type="InterPro" id="IPR014894">
    <property type="entry name" value="DcrB/EagT6"/>
</dbReference>
<accession>A0A3M0M7J5</accession>
<proteinExistence type="predicted"/>
<evidence type="ECO:0000313" key="1">
    <source>
        <dbReference type="EMBL" id="RMC33183.1"/>
    </source>
</evidence>
<keyword evidence="2" id="KW-1185">Reference proteome</keyword>
<dbReference type="SUPFAM" id="SSF55724">
    <property type="entry name" value="Mog1p/PsbP-like"/>
    <property type="match status" value="1"/>
</dbReference>
<dbReference type="EMBL" id="QOKZ01000007">
    <property type="protein sequence ID" value="RMC33183.1"/>
    <property type="molecule type" value="Genomic_DNA"/>
</dbReference>
<sequence length="145" mass="16665">MPVCHTDRYSLEVPDDWIDRSMITWVAPPSAGYKVMPNVLCSKGEIYDTEDLDKYVNRQLKELMGKVKNFDLISRQNTTLGRVPAVELSFCMRPQGIMLQQRQIFFRTSLGERIVHTVVFTAARDDFDKLAPTFDTILNSVSWTS</sequence>
<dbReference type="Pfam" id="PF08786">
    <property type="entry name" value="DcrB"/>
    <property type="match status" value="1"/>
</dbReference>
<gene>
    <name evidence="1" type="ORF">C9E81_16700</name>
</gene>
<dbReference type="OrthoDB" id="7567255at2"/>
<dbReference type="InterPro" id="IPR016123">
    <property type="entry name" value="Mog1/PsbP_a/b/a-sand"/>
</dbReference>
<dbReference type="RefSeq" id="WP_122113496.1">
    <property type="nucleotide sequence ID" value="NZ_QOKZ01000007.1"/>
</dbReference>
<name>A0A3M0M7J5_9RHOB</name>
<comment type="caution">
    <text evidence="1">The sequence shown here is derived from an EMBL/GenBank/DDBJ whole genome shotgun (WGS) entry which is preliminary data.</text>
</comment>
<protein>
    <submittedName>
        <fullName evidence="1">DUF1795 domain-containing protein</fullName>
    </submittedName>
</protein>
<evidence type="ECO:0000313" key="2">
    <source>
        <dbReference type="Proteomes" id="UP000273516"/>
    </source>
</evidence>